<evidence type="ECO:0000313" key="2">
    <source>
        <dbReference type="EMBL" id="SSX15297.1"/>
    </source>
</evidence>
<reference evidence="3" key="2">
    <citation type="submission" date="2018-07" db="EMBL/GenBank/DDBJ databases">
        <authorList>
            <person name="Quirk P.G."/>
            <person name="Krulwich T.A."/>
        </authorList>
    </citation>
    <scope>NUCLEOTIDE SEQUENCE</scope>
</reference>
<dbReference type="EMBL" id="UFQT01003164">
    <property type="protein sequence ID" value="SSX34672.1"/>
    <property type="molecule type" value="Genomic_DNA"/>
</dbReference>
<accession>A0A336LEV6</accession>
<evidence type="ECO:0000256" key="1">
    <source>
        <dbReference type="RuleBase" id="RU000487"/>
    </source>
</evidence>
<organism evidence="2">
    <name type="scientific">Culicoides sonorensis</name>
    <name type="common">Biting midge</name>
    <dbReference type="NCBI Taxonomy" id="179676"/>
    <lineage>
        <taxon>Eukaryota</taxon>
        <taxon>Metazoa</taxon>
        <taxon>Ecdysozoa</taxon>
        <taxon>Arthropoda</taxon>
        <taxon>Hexapoda</taxon>
        <taxon>Insecta</taxon>
        <taxon>Pterygota</taxon>
        <taxon>Neoptera</taxon>
        <taxon>Endopterygota</taxon>
        <taxon>Diptera</taxon>
        <taxon>Nematocera</taxon>
        <taxon>Chironomoidea</taxon>
        <taxon>Ceratopogonidae</taxon>
        <taxon>Ceratopogoninae</taxon>
        <taxon>Culicoides</taxon>
        <taxon>Monoculicoides</taxon>
    </lineage>
</organism>
<dbReference type="Gene3D" id="3.90.640.10">
    <property type="entry name" value="Actin, Chain A, domain 4"/>
    <property type="match status" value="1"/>
</dbReference>
<dbReference type="InterPro" id="IPR004000">
    <property type="entry name" value="Actin"/>
</dbReference>
<dbReference type="Gene3D" id="3.30.420.40">
    <property type="match status" value="2"/>
</dbReference>
<gene>
    <name evidence="2" type="primary">CSON008344</name>
</gene>
<reference evidence="2" key="1">
    <citation type="submission" date="2018-04" db="EMBL/GenBank/DDBJ databases">
        <authorList>
            <person name="Go L.Y."/>
            <person name="Mitchell J.A."/>
        </authorList>
    </citation>
    <scope>NUCLEOTIDE SEQUENCE</scope>
    <source>
        <tissue evidence="2">Whole organism</tissue>
    </source>
</reference>
<dbReference type="AlphaFoldDB" id="A0A336LEV6"/>
<dbReference type="Pfam" id="PF00022">
    <property type="entry name" value="Actin"/>
    <property type="match status" value="1"/>
</dbReference>
<evidence type="ECO:0000313" key="3">
    <source>
        <dbReference type="EMBL" id="SSX34672.1"/>
    </source>
</evidence>
<sequence>MPLFDTALQEKAIIFEIGHAYTKLGFAGENSPRFIIPTKVENSANGTSKDLFDYKDNNEFYEQVITFIQKLFFKYILVNPKDKKIVMVESILCPTIIRETFASVLYLHFEVNTIFFVPLHLAALSTLAIDTALVIDIGYKEAIVIPVFSGVQVLNAWQAQALGAEAIHDEIKGQLILNGIKEEYLTPKVIEDIKARLCFVTNLERSRKYREKNPPPPCPDIDYPIKGDEIIKIPGVLRETAFEVLFPEDNDRLGLPYIILDAILKCPIDMRRQLAENIFIIGGSSIIMGLTDRIKHELLELVQSDVYRDRLPIKAFKFHTGISQPNFTGWLGGSIYGNTDLLNQNGLSKETYLKTKKLPDWSNFNGEETRSA</sequence>
<dbReference type="EMBL" id="UFQS01003164">
    <property type="protein sequence ID" value="SSX15297.1"/>
    <property type="molecule type" value="Genomic_DNA"/>
</dbReference>
<proteinExistence type="inferred from homology"/>
<dbReference type="OMA" id="WERDNDN"/>
<dbReference type="CDD" id="cd10207">
    <property type="entry name" value="ASKHA_NBD_Arp10"/>
    <property type="match status" value="1"/>
</dbReference>
<dbReference type="PANTHER" id="PTHR11937">
    <property type="entry name" value="ACTIN"/>
    <property type="match status" value="1"/>
</dbReference>
<dbReference type="SMART" id="SM00268">
    <property type="entry name" value="ACTIN"/>
    <property type="match status" value="1"/>
</dbReference>
<dbReference type="VEuPathDB" id="VectorBase:CSON008344"/>
<comment type="similarity">
    <text evidence="1">Belongs to the actin family.</text>
</comment>
<name>A0A336LEV6_CULSO</name>
<dbReference type="SUPFAM" id="SSF53067">
    <property type="entry name" value="Actin-like ATPase domain"/>
    <property type="match status" value="2"/>
</dbReference>
<protein>
    <submittedName>
        <fullName evidence="2">CSON008344 protein</fullName>
    </submittedName>
</protein>
<dbReference type="InterPro" id="IPR043129">
    <property type="entry name" value="ATPase_NBD"/>
</dbReference>